<dbReference type="InterPro" id="IPR019427">
    <property type="entry name" value="7TM_GPCR_serpentine_rcpt_Srw"/>
</dbReference>
<feature type="transmembrane region" description="Helical" evidence="6">
    <location>
        <begin position="103"/>
        <end position="131"/>
    </location>
</feature>
<dbReference type="Proteomes" id="UP001168990">
    <property type="component" value="Unassembled WGS sequence"/>
</dbReference>
<dbReference type="PANTHER" id="PTHR46273:SF15">
    <property type="entry name" value="MYOSUPPRESSIN RECEPTOR 1, ISOFORM B-RELATED"/>
    <property type="match status" value="1"/>
</dbReference>
<dbReference type="Pfam" id="PF10324">
    <property type="entry name" value="7TM_GPCR_Srw"/>
    <property type="match status" value="2"/>
</dbReference>
<keyword evidence="9" id="KW-1185">Reference proteome</keyword>
<dbReference type="GO" id="GO:0008528">
    <property type="term" value="F:G protein-coupled peptide receptor activity"/>
    <property type="evidence" value="ECO:0007669"/>
    <property type="project" value="InterPro"/>
</dbReference>
<evidence type="ECO:0000256" key="3">
    <source>
        <dbReference type="ARBA" id="ARBA00022692"/>
    </source>
</evidence>
<dbReference type="InterPro" id="IPR000276">
    <property type="entry name" value="GPCR_Rhodpsn"/>
</dbReference>
<comment type="subcellular location">
    <subcellularLocation>
        <location evidence="1">Membrane</location>
    </subcellularLocation>
</comment>
<reference evidence="8" key="2">
    <citation type="submission" date="2023-03" db="EMBL/GenBank/DDBJ databases">
        <authorList>
            <person name="Inwood S.N."/>
            <person name="Skelly J.G."/>
            <person name="Guhlin J."/>
            <person name="Harrop T.W.R."/>
            <person name="Goldson S.G."/>
            <person name="Dearden P.K."/>
        </authorList>
    </citation>
    <scope>NUCLEOTIDE SEQUENCE</scope>
    <source>
        <strain evidence="8">Irish</strain>
        <tissue evidence="8">Whole body</tissue>
    </source>
</reference>
<feature type="transmembrane region" description="Helical" evidence="6">
    <location>
        <begin position="31"/>
        <end position="54"/>
    </location>
</feature>
<dbReference type="PANTHER" id="PTHR46273">
    <property type="entry name" value="MYOSUPPRESSIN RECEPTOR 1, ISOFORM B-RELATED"/>
    <property type="match status" value="1"/>
</dbReference>
<evidence type="ECO:0000313" key="9">
    <source>
        <dbReference type="Proteomes" id="UP001168990"/>
    </source>
</evidence>
<dbReference type="PRINTS" id="PR00237">
    <property type="entry name" value="GPCRRHODOPSN"/>
</dbReference>
<dbReference type="InterPro" id="IPR017452">
    <property type="entry name" value="GPCR_Rhodpsn_7TM"/>
</dbReference>
<dbReference type="CDD" id="cd14978">
    <property type="entry name" value="7tmA_FMRFamide_R-like"/>
    <property type="match status" value="1"/>
</dbReference>
<protein>
    <recommendedName>
        <fullName evidence="7">G-protein coupled receptors family 1 profile domain-containing protein</fullName>
    </recommendedName>
</protein>
<dbReference type="InterPro" id="IPR053219">
    <property type="entry name" value="GPCR_Dmsr-1"/>
</dbReference>
<comment type="similarity">
    <text evidence="2">Belongs to the G-protein coupled receptor 1 family.</text>
</comment>
<feature type="transmembrane region" description="Helical" evidence="6">
    <location>
        <begin position="307"/>
        <end position="327"/>
    </location>
</feature>
<feature type="transmembrane region" description="Helical" evidence="6">
    <location>
        <begin position="225"/>
        <end position="248"/>
    </location>
</feature>
<feature type="transmembrane region" description="Helical" evidence="6">
    <location>
        <begin position="152"/>
        <end position="171"/>
    </location>
</feature>
<evidence type="ECO:0000256" key="2">
    <source>
        <dbReference type="ARBA" id="ARBA00010663"/>
    </source>
</evidence>
<feature type="domain" description="G-protein coupled receptors family 1 profile" evidence="7">
    <location>
        <begin position="46"/>
        <end position="363"/>
    </location>
</feature>
<evidence type="ECO:0000256" key="5">
    <source>
        <dbReference type="ARBA" id="ARBA00023136"/>
    </source>
</evidence>
<dbReference type="EMBL" id="JAQQBS010001423">
    <property type="protein sequence ID" value="KAK0160771.1"/>
    <property type="molecule type" value="Genomic_DNA"/>
</dbReference>
<evidence type="ECO:0000313" key="8">
    <source>
        <dbReference type="EMBL" id="KAK0160771.1"/>
    </source>
</evidence>
<feature type="transmembrane region" description="Helical" evidence="6">
    <location>
        <begin position="66"/>
        <end position="91"/>
    </location>
</feature>
<dbReference type="Gene3D" id="1.20.1070.10">
    <property type="entry name" value="Rhodopsin 7-helix transmembrane proteins"/>
    <property type="match status" value="1"/>
</dbReference>
<sequence>MNITNETLLTDDSMYRCGSGLDSFREEYAKIHGWASLLVCIFGSIANTLNIAVLTRREIRSPTNSILTGLAVADLLVMLEYIPYAIHMYLYHRSRRDTYTYGWAVFVLIHSIFTQICHTISIWLTVTLAVWRYIAVAYPQHNREWCSSRRTIFAISGAYVFCPLICLPVLFTTEVKSNTELLNIDGNSMNLSDYNSSDDGINTTIWHVDHSETMKTNHVLSLLDFWVYGVVIKLIPCFALTMLSWRLIQALMDAKKRRKLLTTTTTTTLVKNSDDKVLETSYEIKKSKKKSTRMLEKERQTDRTTRMLLAVLLLFLLTEFPQGVLGLLSGILGNGFFRTCYVKLGELMDILALINSAINFILYCAMSRQFRTTFSQLFCRWKLLGRWMPVSLHPDNNGHTGTTHTMTQVTQIYRV</sequence>
<dbReference type="GO" id="GO:0005886">
    <property type="term" value="C:plasma membrane"/>
    <property type="evidence" value="ECO:0007669"/>
    <property type="project" value="TreeGrafter"/>
</dbReference>
<keyword evidence="5 6" id="KW-0472">Membrane</keyword>
<keyword evidence="4 6" id="KW-1133">Transmembrane helix</keyword>
<dbReference type="AlphaFoldDB" id="A0AA39F127"/>
<gene>
    <name evidence="8" type="ORF">PV328_008141</name>
</gene>
<dbReference type="SUPFAM" id="SSF81321">
    <property type="entry name" value="Family A G protein-coupled receptor-like"/>
    <property type="match status" value="1"/>
</dbReference>
<name>A0AA39F127_9HYME</name>
<keyword evidence="3 6" id="KW-0812">Transmembrane</keyword>
<proteinExistence type="inferred from homology"/>
<evidence type="ECO:0000259" key="7">
    <source>
        <dbReference type="PROSITE" id="PS50262"/>
    </source>
</evidence>
<evidence type="ECO:0000256" key="4">
    <source>
        <dbReference type="ARBA" id="ARBA00022989"/>
    </source>
</evidence>
<evidence type="ECO:0000256" key="1">
    <source>
        <dbReference type="ARBA" id="ARBA00004370"/>
    </source>
</evidence>
<evidence type="ECO:0000256" key="6">
    <source>
        <dbReference type="SAM" id="Phobius"/>
    </source>
</evidence>
<comment type="caution">
    <text evidence="8">The sequence shown here is derived from an EMBL/GenBank/DDBJ whole genome shotgun (WGS) entry which is preliminary data.</text>
</comment>
<feature type="transmembrane region" description="Helical" evidence="6">
    <location>
        <begin position="347"/>
        <end position="366"/>
    </location>
</feature>
<organism evidence="8 9">
    <name type="scientific">Microctonus aethiopoides</name>
    <dbReference type="NCBI Taxonomy" id="144406"/>
    <lineage>
        <taxon>Eukaryota</taxon>
        <taxon>Metazoa</taxon>
        <taxon>Ecdysozoa</taxon>
        <taxon>Arthropoda</taxon>
        <taxon>Hexapoda</taxon>
        <taxon>Insecta</taxon>
        <taxon>Pterygota</taxon>
        <taxon>Neoptera</taxon>
        <taxon>Endopterygota</taxon>
        <taxon>Hymenoptera</taxon>
        <taxon>Apocrita</taxon>
        <taxon>Ichneumonoidea</taxon>
        <taxon>Braconidae</taxon>
        <taxon>Euphorinae</taxon>
        <taxon>Microctonus</taxon>
    </lineage>
</organism>
<reference evidence="8" key="1">
    <citation type="journal article" date="2023" name="bioRxiv">
        <title>Scaffold-level genome assemblies of two parasitoid biocontrol wasps reveal the parthenogenesis mechanism and an associated novel virus.</title>
        <authorList>
            <person name="Inwood S."/>
            <person name="Skelly J."/>
            <person name="Guhlin J."/>
            <person name="Harrop T."/>
            <person name="Goldson S."/>
            <person name="Dearden P."/>
        </authorList>
    </citation>
    <scope>NUCLEOTIDE SEQUENCE</scope>
    <source>
        <strain evidence="8">Irish</strain>
        <tissue evidence="8">Whole body</tissue>
    </source>
</reference>
<dbReference type="PROSITE" id="PS50262">
    <property type="entry name" value="G_PROTEIN_RECEP_F1_2"/>
    <property type="match status" value="1"/>
</dbReference>
<accession>A0AA39F127</accession>